<proteinExistence type="predicted"/>
<dbReference type="Proteomes" id="UP000183200">
    <property type="component" value="Unassembled WGS sequence"/>
</dbReference>
<protein>
    <recommendedName>
        <fullName evidence="3">TerB family tellurite resistance protein</fullName>
    </recommendedName>
</protein>
<keyword evidence="2" id="KW-1185">Reference proteome</keyword>
<gene>
    <name evidence="1" type="ORF">SAMN05421820_101472</name>
</gene>
<sequence length="228" mass="26204">METWNRLGPAFFRQIWKSVLGSVLYDLLLVLSLLLASGYRASAQSTEVQQLLLNVEKLSQLKNILEDAKKGYTVLVTGYNAVRDITSGNFSLHEFFLDGLMLVNPEIKKYRRVLDIITYQKQLISEYKNAFKRFSAGGNFNPSELDYLGRVYKNLFELSLDNLDELLTVITAAKLRMSDQERLVAIDRIYARVKDKLVFLRTFNAQALGLSLQRDKQKMELKSVSDLY</sequence>
<accession>A0A1G9K516</accession>
<dbReference type="RefSeq" id="WP_245723778.1">
    <property type="nucleotide sequence ID" value="NZ_FNGY01000001.1"/>
</dbReference>
<dbReference type="EMBL" id="FNGY01000001">
    <property type="protein sequence ID" value="SDL44861.1"/>
    <property type="molecule type" value="Genomic_DNA"/>
</dbReference>
<evidence type="ECO:0000313" key="1">
    <source>
        <dbReference type="EMBL" id="SDL44861.1"/>
    </source>
</evidence>
<organism evidence="1 2">
    <name type="scientific">Pedobacter steynii</name>
    <dbReference type="NCBI Taxonomy" id="430522"/>
    <lineage>
        <taxon>Bacteria</taxon>
        <taxon>Pseudomonadati</taxon>
        <taxon>Bacteroidota</taxon>
        <taxon>Sphingobacteriia</taxon>
        <taxon>Sphingobacteriales</taxon>
        <taxon>Sphingobacteriaceae</taxon>
        <taxon>Pedobacter</taxon>
    </lineage>
</organism>
<dbReference type="AlphaFoldDB" id="A0A1G9K516"/>
<reference evidence="2" key="1">
    <citation type="submission" date="2016-10" db="EMBL/GenBank/DDBJ databases">
        <authorList>
            <person name="Varghese N."/>
            <person name="Submissions S."/>
        </authorList>
    </citation>
    <scope>NUCLEOTIDE SEQUENCE [LARGE SCALE GENOMIC DNA]</scope>
    <source>
        <strain evidence="2">DSM 19110</strain>
    </source>
</reference>
<name>A0A1G9K516_9SPHI</name>
<evidence type="ECO:0000313" key="2">
    <source>
        <dbReference type="Proteomes" id="UP000183200"/>
    </source>
</evidence>
<evidence type="ECO:0008006" key="3">
    <source>
        <dbReference type="Google" id="ProtNLM"/>
    </source>
</evidence>